<sequence length="184" mass="20214">SAFAVNNTSILLEKREVCANPGCHGLIFKDCSYRELYTKINAIDASDHKALSDALASMFAPDIDNKVTSENQDNELTQAWYSANSAIFKSNSQCVKEFMLTWICEKYIQKSSLDSLNELLNKLPSIFAKALPGGSTGSITAWVVKQALKQAMKKDVSITQKLINSAANIVEMGDVTFLYNVGNC</sequence>
<accession>A0ACA9MPL1</accession>
<protein>
    <submittedName>
        <fullName evidence="1">6510_t:CDS:1</fullName>
    </submittedName>
</protein>
<keyword evidence="2" id="KW-1185">Reference proteome</keyword>
<organism evidence="1 2">
    <name type="scientific">Scutellospora calospora</name>
    <dbReference type="NCBI Taxonomy" id="85575"/>
    <lineage>
        <taxon>Eukaryota</taxon>
        <taxon>Fungi</taxon>
        <taxon>Fungi incertae sedis</taxon>
        <taxon>Mucoromycota</taxon>
        <taxon>Glomeromycotina</taxon>
        <taxon>Glomeromycetes</taxon>
        <taxon>Diversisporales</taxon>
        <taxon>Gigasporaceae</taxon>
        <taxon>Scutellospora</taxon>
    </lineage>
</organism>
<dbReference type="Proteomes" id="UP000789860">
    <property type="component" value="Unassembled WGS sequence"/>
</dbReference>
<reference evidence="1" key="1">
    <citation type="submission" date="2021-06" db="EMBL/GenBank/DDBJ databases">
        <authorList>
            <person name="Kallberg Y."/>
            <person name="Tangrot J."/>
            <person name="Rosling A."/>
        </authorList>
    </citation>
    <scope>NUCLEOTIDE SEQUENCE</scope>
    <source>
        <strain evidence="1">AU212A</strain>
    </source>
</reference>
<evidence type="ECO:0000313" key="1">
    <source>
        <dbReference type="EMBL" id="CAG8596649.1"/>
    </source>
</evidence>
<feature type="non-terminal residue" evidence="1">
    <location>
        <position position="1"/>
    </location>
</feature>
<comment type="caution">
    <text evidence="1">The sequence shown here is derived from an EMBL/GenBank/DDBJ whole genome shotgun (WGS) entry which is preliminary data.</text>
</comment>
<name>A0ACA9MPL1_9GLOM</name>
<dbReference type="EMBL" id="CAJVPM010013717">
    <property type="protein sequence ID" value="CAG8596649.1"/>
    <property type="molecule type" value="Genomic_DNA"/>
</dbReference>
<evidence type="ECO:0000313" key="2">
    <source>
        <dbReference type="Proteomes" id="UP000789860"/>
    </source>
</evidence>
<proteinExistence type="predicted"/>
<gene>
    <name evidence="1" type="ORF">SCALOS_LOCUS6776</name>
</gene>